<feature type="chain" id="PRO_5025035186" description="Peptidase C39-like domain-containing protein" evidence="2">
    <location>
        <begin position="25"/>
        <end position="265"/>
    </location>
</feature>
<feature type="region of interest" description="Disordered" evidence="1">
    <location>
        <begin position="246"/>
        <end position="265"/>
    </location>
</feature>
<dbReference type="AlphaFoldDB" id="A0A642A8M7"/>
<gene>
    <name evidence="4" type="ORF">F3B65_26890</name>
</gene>
<reference evidence="4" key="1">
    <citation type="journal article" date="2019" name="Nat. Med.">
        <title>A library of human gut bacterial isolates paired with longitudinal multiomics data enables mechanistic microbiome research.</title>
        <authorList>
            <person name="Poyet M."/>
            <person name="Groussin M."/>
            <person name="Gibbons S.M."/>
            <person name="Avila-Pacheco J."/>
            <person name="Jiang X."/>
            <person name="Kearney S.M."/>
            <person name="Perrotta A.R."/>
            <person name="Berdy B."/>
            <person name="Zhao S."/>
            <person name="Lieberman T.D."/>
            <person name="Swanson P.K."/>
            <person name="Smith M."/>
            <person name="Roesemann S."/>
            <person name="Alexander J.E."/>
            <person name="Rich S.A."/>
            <person name="Livny J."/>
            <person name="Vlamakis H."/>
            <person name="Clish C."/>
            <person name="Bullock K."/>
            <person name="Deik A."/>
            <person name="Scott J."/>
            <person name="Pierce K.A."/>
            <person name="Xavier R.J."/>
            <person name="Alm E.J."/>
        </authorList>
    </citation>
    <scope>NUCLEOTIDE SEQUENCE</scope>
    <source>
        <strain evidence="4">BIOML-A32</strain>
    </source>
</reference>
<accession>A0A642A8M7</accession>
<evidence type="ECO:0000313" key="4">
    <source>
        <dbReference type="EMBL" id="KAA4561015.1"/>
    </source>
</evidence>
<name>A0A642A8M7_BACOV</name>
<dbReference type="InterPro" id="IPR039564">
    <property type="entry name" value="Peptidase_C39-like"/>
</dbReference>
<dbReference type="Pfam" id="PF13529">
    <property type="entry name" value="Peptidase_C39_2"/>
    <property type="match status" value="1"/>
</dbReference>
<feature type="compositionally biased region" description="Basic and acidic residues" evidence="1">
    <location>
        <begin position="253"/>
        <end position="265"/>
    </location>
</feature>
<evidence type="ECO:0000256" key="2">
    <source>
        <dbReference type="SAM" id="SignalP"/>
    </source>
</evidence>
<protein>
    <recommendedName>
        <fullName evidence="3">Peptidase C39-like domain-containing protein</fullName>
    </recommendedName>
</protein>
<dbReference type="Gene3D" id="3.90.70.10">
    <property type="entry name" value="Cysteine proteinases"/>
    <property type="match status" value="1"/>
</dbReference>
<organism evidence="4">
    <name type="scientific">Bacteroides ovatus</name>
    <dbReference type="NCBI Taxonomy" id="28116"/>
    <lineage>
        <taxon>Bacteria</taxon>
        <taxon>Pseudomonadati</taxon>
        <taxon>Bacteroidota</taxon>
        <taxon>Bacteroidia</taxon>
        <taxon>Bacteroidales</taxon>
        <taxon>Bacteroidaceae</taxon>
        <taxon>Bacteroides</taxon>
    </lineage>
</organism>
<sequence>MPQKKLFAALLVAASALLMLGMSNENQIPYPSNYDTKSAGASSYNGLANVPESPYFQQLDFYNMQPAGSLILLPKFRTYQQTTEYTCGPAAALMVVEHFQGRSEEDELAIGKIMGTKSYTGTNTKGMVKYFKKKGWQVASSADKDKTPQNTQEFKAFVVEHLKRNVPIMVENVDWGGHWRVIIGYDTMGTDDITSSDVLIMADPYDTADHLQDGYVVVPAEKFFYMWFDSHLFAAGDRKQQWLAAEPPAGFKTEIDRKTQDGTKS</sequence>
<evidence type="ECO:0000256" key="1">
    <source>
        <dbReference type="SAM" id="MobiDB-lite"/>
    </source>
</evidence>
<feature type="signal peptide" evidence="2">
    <location>
        <begin position="1"/>
        <end position="24"/>
    </location>
</feature>
<evidence type="ECO:0000259" key="3">
    <source>
        <dbReference type="Pfam" id="PF13529"/>
    </source>
</evidence>
<comment type="caution">
    <text evidence="4">The sequence shown here is derived from an EMBL/GenBank/DDBJ whole genome shotgun (WGS) entry which is preliminary data.</text>
</comment>
<keyword evidence="2" id="KW-0732">Signal</keyword>
<dbReference type="EMBL" id="VWGG01000081">
    <property type="protein sequence ID" value="KAA4561015.1"/>
    <property type="molecule type" value="Genomic_DNA"/>
</dbReference>
<proteinExistence type="predicted"/>
<feature type="domain" description="Peptidase C39-like" evidence="3">
    <location>
        <begin position="76"/>
        <end position="205"/>
    </location>
</feature>